<dbReference type="Proteomes" id="UP000785200">
    <property type="component" value="Unassembled WGS sequence"/>
</dbReference>
<protein>
    <submittedName>
        <fullName evidence="3">Uncharacterized protein</fullName>
    </submittedName>
</protein>
<dbReference type="EMBL" id="VNKQ01000015">
    <property type="protein sequence ID" value="KAG0646485.1"/>
    <property type="molecule type" value="Genomic_DNA"/>
</dbReference>
<organism evidence="3 4">
    <name type="scientific">Hyphodiscus hymeniophilus</name>
    <dbReference type="NCBI Taxonomy" id="353542"/>
    <lineage>
        <taxon>Eukaryota</taxon>
        <taxon>Fungi</taxon>
        <taxon>Dikarya</taxon>
        <taxon>Ascomycota</taxon>
        <taxon>Pezizomycotina</taxon>
        <taxon>Leotiomycetes</taxon>
        <taxon>Helotiales</taxon>
        <taxon>Hyphodiscaceae</taxon>
        <taxon>Hyphodiscus</taxon>
    </lineage>
</organism>
<sequence length="224" mass="22041">MILITFFLLGFAAFVLADPIPQAAATTDLGSFTTDSGSSPSDMASMSDSLASLSSLLSLESGMPTLASFAESVLLTAVPTDVQTGDLCQTTTPGWYKSLPGDVKSALSSYDSAFASWYSVHSTDLDLGLTSDLTATLPGNVCAGTVFASATTEPTSAATPSTGPSTAARGTTATITGTAATGSETAASGSPSSSSSTAAAPHATEAVGFSVAGIVGVLGLMAAL</sequence>
<feature type="region of interest" description="Disordered" evidence="1">
    <location>
        <begin position="179"/>
        <end position="198"/>
    </location>
</feature>
<name>A0A9P7AUG1_9HELO</name>
<feature type="chain" id="PRO_5040118620" evidence="2">
    <location>
        <begin position="18"/>
        <end position="224"/>
    </location>
</feature>
<gene>
    <name evidence="3" type="ORF">D0Z07_7494</name>
</gene>
<evidence type="ECO:0000313" key="3">
    <source>
        <dbReference type="EMBL" id="KAG0646485.1"/>
    </source>
</evidence>
<keyword evidence="2" id="KW-0732">Signal</keyword>
<keyword evidence="4" id="KW-1185">Reference proteome</keyword>
<evidence type="ECO:0000256" key="1">
    <source>
        <dbReference type="SAM" id="MobiDB-lite"/>
    </source>
</evidence>
<proteinExistence type="predicted"/>
<evidence type="ECO:0000256" key="2">
    <source>
        <dbReference type="SAM" id="SignalP"/>
    </source>
</evidence>
<feature type="signal peptide" evidence="2">
    <location>
        <begin position="1"/>
        <end position="17"/>
    </location>
</feature>
<accession>A0A9P7AUG1</accession>
<comment type="caution">
    <text evidence="3">The sequence shown here is derived from an EMBL/GenBank/DDBJ whole genome shotgun (WGS) entry which is preliminary data.</text>
</comment>
<reference evidence="3" key="1">
    <citation type="submission" date="2019-07" db="EMBL/GenBank/DDBJ databases">
        <title>Hyphodiscus hymeniophilus genome sequencing and assembly.</title>
        <authorList>
            <person name="Kramer G."/>
            <person name="Nodwell J."/>
        </authorList>
    </citation>
    <scope>NUCLEOTIDE SEQUENCE</scope>
    <source>
        <strain evidence="3">ATCC 34498</strain>
    </source>
</reference>
<dbReference type="AlphaFoldDB" id="A0A9P7AUG1"/>
<dbReference type="OrthoDB" id="5419608at2759"/>
<evidence type="ECO:0000313" key="4">
    <source>
        <dbReference type="Proteomes" id="UP000785200"/>
    </source>
</evidence>